<dbReference type="InterPro" id="IPR016047">
    <property type="entry name" value="M23ase_b-sheet_dom"/>
</dbReference>
<evidence type="ECO:0000313" key="2">
    <source>
        <dbReference type="EMBL" id="QEA05498.1"/>
    </source>
</evidence>
<dbReference type="SUPFAM" id="SSF51261">
    <property type="entry name" value="Duplicated hybrid motif"/>
    <property type="match status" value="1"/>
</dbReference>
<dbReference type="EMBL" id="MN079103">
    <property type="protein sequence ID" value="QEA05498.1"/>
    <property type="molecule type" value="Genomic_DNA"/>
</dbReference>
<gene>
    <name evidence="2" type="ORF">KBTEX_01821</name>
</gene>
<sequence>MRGRWWALALMLIGWMAALPAVAGQLRLDGEPVQGALLTGHVAPASATVRFAGREVRVADDGTFVIGFGRDAERRETLVAEWADGSRVRREMSVARRHYRIQHIDGLPPRTVSPDEDALKRIRREVAMVREARRRNDPRADYTSGWRWPVTGRITGVYGSQRVLNGEPRRPHYGVDIAAPRGATVVAPADGVVSLVHDDMYYSGGTLLIDHGQGVSSAFLHLSRITVKEGERVRRGDPIAEVGASGRATGPHLDWRMNWFDRRVDPTLLVPPMPGG</sequence>
<evidence type="ECO:0000259" key="1">
    <source>
        <dbReference type="Pfam" id="PF01551"/>
    </source>
</evidence>
<dbReference type="InterPro" id="IPR011055">
    <property type="entry name" value="Dup_hybrid_motif"/>
</dbReference>
<protein>
    <recommendedName>
        <fullName evidence="1">M23ase beta-sheet core domain-containing protein</fullName>
    </recommendedName>
</protein>
<dbReference type="InterPro" id="IPR050570">
    <property type="entry name" value="Cell_wall_metabolism_enzyme"/>
</dbReference>
<reference evidence="2" key="1">
    <citation type="submission" date="2019-06" db="EMBL/GenBank/DDBJ databases">
        <authorList>
            <person name="Murdoch R.W."/>
            <person name="Fathepure B."/>
        </authorList>
    </citation>
    <scope>NUCLEOTIDE SEQUENCE</scope>
</reference>
<dbReference type="FunFam" id="2.70.70.10:FF:000019">
    <property type="entry name" value="M23 family peptidase"/>
    <property type="match status" value="1"/>
</dbReference>
<dbReference type="CDD" id="cd12797">
    <property type="entry name" value="M23_peptidase"/>
    <property type="match status" value="1"/>
</dbReference>
<accession>A0A5B8RC71</accession>
<organism evidence="2">
    <name type="scientific">uncultured organism</name>
    <dbReference type="NCBI Taxonomy" id="155900"/>
    <lineage>
        <taxon>unclassified sequences</taxon>
        <taxon>environmental samples</taxon>
    </lineage>
</organism>
<dbReference type="Gene3D" id="2.70.70.10">
    <property type="entry name" value="Glucose Permease (Domain IIA)"/>
    <property type="match status" value="1"/>
</dbReference>
<dbReference type="Pfam" id="PF01551">
    <property type="entry name" value="Peptidase_M23"/>
    <property type="match status" value="1"/>
</dbReference>
<dbReference type="PANTHER" id="PTHR21666">
    <property type="entry name" value="PEPTIDASE-RELATED"/>
    <property type="match status" value="1"/>
</dbReference>
<name>A0A5B8RC71_9ZZZZ</name>
<dbReference type="AlphaFoldDB" id="A0A5B8RC71"/>
<dbReference type="GO" id="GO:0004222">
    <property type="term" value="F:metalloendopeptidase activity"/>
    <property type="evidence" value="ECO:0007669"/>
    <property type="project" value="TreeGrafter"/>
</dbReference>
<feature type="domain" description="M23ase beta-sheet core" evidence="1">
    <location>
        <begin position="171"/>
        <end position="266"/>
    </location>
</feature>
<proteinExistence type="predicted"/>
<dbReference type="PANTHER" id="PTHR21666:SF285">
    <property type="entry name" value="M23 FAMILY METALLOPEPTIDASE"/>
    <property type="match status" value="1"/>
</dbReference>